<dbReference type="Proteomes" id="UP000249467">
    <property type="component" value="Unassembled WGS sequence"/>
</dbReference>
<evidence type="ECO:0000313" key="1">
    <source>
        <dbReference type="EMBL" id="PZO44487.1"/>
    </source>
</evidence>
<proteinExistence type="predicted"/>
<reference evidence="1 2" key="2">
    <citation type="submission" date="2018-06" db="EMBL/GenBank/DDBJ databases">
        <title>Metagenomic assembly of (sub)arctic Cyanobacteria and their associated microbiome from non-axenic cultures.</title>
        <authorList>
            <person name="Baurain D."/>
        </authorList>
    </citation>
    <scope>NUCLEOTIDE SEQUENCE [LARGE SCALE GENOMIC DNA]</scope>
    <source>
        <strain evidence="1">ULC066bin1</strain>
    </source>
</reference>
<dbReference type="Pfam" id="PF08847">
    <property type="entry name" value="Crr6"/>
    <property type="match status" value="1"/>
</dbReference>
<protein>
    <submittedName>
        <fullName evidence="1">DUF1817 domain-containing protein</fullName>
    </submittedName>
</protein>
<evidence type="ECO:0000313" key="2">
    <source>
        <dbReference type="Proteomes" id="UP000249467"/>
    </source>
</evidence>
<dbReference type="NCBIfam" id="NF038024">
    <property type="entry name" value="CRR6_slr1097"/>
    <property type="match status" value="1"/>
</dbReference>
<sequence>MSTVIYINQACIESLDITPAKIAIEKLLANWDETPEGDRQFQIELVWDKEDGDPRELSEISEVRLWFVRLDATYPWFSYLLDWRAELSRYAAMLVPHEFKREGDGYVLQYNPEALELFVMQKVFTISLWLKSRGIDSTAKLQQMTQSLGYEIDSAFFNLL</sequence>
<name>A0A2W4WMS8_9CYAN</name>
<reference evidence="1 2" key="1">
    <citation type="submission" date="2018-04" db="EMBL/GenBank/DDBJ databases">
        <authorList>
            <person name="Go L.Y."/>
            <person name="Mitchell J.A."/>
        </authorList>
    </citation>
    <scope>NUCLEOTIDE SEQUENCE [LARGE SCALE GENOMIC DNA]</scope>
    <source>
        <strain evidence="1">ULC066bin1</strain>
    </source>
</reference>
<dbReference type="PANTHER" id="PTHR35724">
    <property type="entry name" value="PROTEIN CHLORORESPIRATORY REDUCTION 6, CHLOROPLASTIC"/>
    <property type="match status" value="1"/>
</dbReference>
<dbReference type="PANTHER" id="PTHR35724:SF1">
    <property type="entry name" value="PROTEIN CHLORORESPIRATORY REDUCTION 6, CHLOROPLASTIC"/>
    <property type="match status" value="1"/>
</dbReference>
<dbReference type="InterPro" id="IPR014946">
    <property type="entry name" value="CRR6"/>
</dbReference>
<comment type="caution">
    <text evidence="1">The sequence shown here is derived from an EMBL/GenBank/DDBJ whole genome shotgun (WGS) entry which is preliminary data.</text>
</comment>
<accession>A0A2W4WMS8</accession>
<dbReference type="AlphaFoldDB" id="A0A2W4WMS8"/>
<gene>
    <name evidence="1" type="ORF">DCF19_01685</name>
</gene>
<dbReference type="EMBL" id="QBML01000002">
    <property type="protein sequence ID" value="PZO44487.1"/>
    <property type="molecule type" value="Genomic_DNA"/>
</dbReference>
<dbReference type="GO" id="GO:0010275">
    <property type="term" value="P:NAD(P)H dehydrogenase complex assembly"/>
    <property type="evidence" value="ECO:0007669"/>
    <property type="project" value="TreeGrafter"/>
</dbReference>
<organism evidence="1 2">
    <name type="scientific">Pseudanabaena frigida</name>
    <dbReference type="NCBI Taxonomy" id="945775"/>
    <lineage>
        <taxon>Bacteria</taxon>
        <taxon>Bacillati</taxon>
        <taxon>Cyanobacteriota</taxon>
        <taxon>Cyanophyceae</taxon>
        <taxon>Pseudanabaenales</taxon>
        <taxon>Pseudanabaenaceae</taxon>
        <taxon>Pseudanabaena</taxon>
    </lineage>
</organism>